<gene>
    <name evidence="1" type="primary">NCL1_36380</name>
    <name evidence="1" type="ORF">TNCV_2787471</name>
</gene>
<evidence type="ECO:0000313" key="1">
    <source>
        <dbReference type="EMBL" id="GFY16621.1"/>
    </source>
</evidence>
<reference evidence="1" key="1">
    <citation type="submission" date="2020-08" db="EMBL/GenBank/DDBJ databases">
        <title>Multicomponent nature underlies the extraordinary mechanical properties of spider dragline silk.</title>
        <authorList>
            <person name="Kono N."/>
            <person name="Nakamura H."/>
            <person name="Mori M."/>
            <person name="Yoshida Y."/>
            <person name="Ohtoshi R."/>
            <person name="Malay A.D."/>
            <person name="Moran D.A.P."/>
            <person name="Tomita M."/>
            <person name="Numata K."/>
            <person name="Arakawa K."/>
        </authorList>
    </citation>
    <scope>NUCLEOTIDE SEQUENCE</scope>
</reference>
<evidence type="ECO:0000313" key="2">
    <source>
        <dbReference type="Proteomes" id="UP000887159"/>
    </source>
</evidence>
<protein>
    <submittedName>
        <fullName evidence="1">Uncharacterized protein</fullName>
    </submittedName>
</protein>
<organism evidence="1 2">
    <name type="scientific">Trichonephila clavipes</name>
    <name type="common">Golden silk orbweaver</name>
    <name type="synonym">Nephila clavipes</name>
    <dbReference type="NCBI Taxonomy" id="2585209"/>
    <lineage>
        <taxon>Eukaryota</taxon>
        <taxon>Metazoa</taxon>
        <taxon>Ecdysozoa</taxon>
        <taxon>Arthropoda</taxon>
        <taxon>Chelicerata</taxon>
        <taxon>Arachnida</taxon>
        <taxon>Araneae</taxon>
        <taxon>Araneomorphae</taxon>
        <taxon>Entelegynae</taxon>
        <taxon>Araneoidea</taxon>
        <taxon>Nephilidae</taxon>
        <taxon>Trichonephila</taxon>
    </lineage>
</organism>
<keyword evidence="2" id="KW-1185">Reference proteome</keyword>
<dbReference type="Proteomes" id="UP000887159">
    <property type="component" value="Unassembled WGS sequence"/>
</dbReference>
<comment type="caution">
    <text evidence="1">The sequence shown here is derived from an EMBL/GenBank/DDBJ whole genome shotgun (WGS) entry which is preliminary data.</text>
</comment>
<dbReference type="EMBL" id="BMAU01021340">
    <property type="protein sequence ID" value="GFY16621.1"/>
    <property type="molecule type" value="Genomic_DNA"/>
</dbReference>
<sequence>MDVCKCIVPLRHGGTLNSRRAASPLMMLGEGEERRETSDHPQSIFSLNWGGTDPNHTVTCMVLKAKANDRRHLAL</sequence>
<name>A0A8X6SQW0_TRICX</name>
<accession>A0A8X6SQW0</accession>
<proteinExistence type="predicted"/>
<dbReference type="AlphaFoldDB" id="A0A8X6SQW0"/>